<dbReference type="PRINTS" id="PR00080">
    <property type="entry name" value="SDRFAMILY"/>
</dbReference>
<reference evidence="4 5" key="1">
    <citation type="submission" date="2015-07" db="EMBL/GenBank/DDBJ databases">
        <title>Comparative genomics of the Sigatoka disease complex on banana suggests a link between parallel evolutionary changes in Pseudocercospora fijiensis and Pseudocercospora eumusae and increased virulence on the banana host.</title>
        <authorList>
            <person name="Chang T.-C."/>
            <person name="Salvucci A."/>
            <person name="Crous P.W."/>
            <person name="Stergiopoulos I."/>
        </authorList>
    </citation>
    <scope>NUCLEOTIDE SEQUENCE [LARGE SCALE GENOMIC DNA]</scope>
    <source>
        <strain evidence="4 5">CBS 116634</strain>
    </source>
</reference>
<keyword evidence="2" id="KW-0521">NADP</keyword>
<evidence type="ECO:0000256" key="1">
    <source>
        <dbReference type="ARBA" id="ARBA00006484"/>
    </source>
</evidence>
<dbReference type="OrthoDB" id="47007at2759"/>
<dbReference type="CDD" id="cd05233">
    <property type="entry name" value="SDR_c"/>
    <property type="match status" value="1"/>
</dbReference>
<dbReference type="Proteomes" id="UP000073492">
    <property type="component" value="Unassembled WGS sequence"/>
</dbReference>
<name>A0A139IUI5_9PEZI</name>
<dbReference type="GO" id="GO:0016616">
    <property type="term" value="F:oxidoreductase activity, acting on the CH-OH group of donors, NAD or NADP as acceptor"/>
    <property type="evidence" value="ECO:0007669"/>
    <property type="project" value="TreeGrafter"/>
</dbReference>
<dbReference type="FunFam" id="3.40.50.720:FF:000084">
    <property type="entry name" value="Short-chain dehydrogenase reductase"/>
    <property type="match status" value="1"/>
</dbReference>
<gene>
    <name evidence="4" type="ORF">AC579_2928</name>
</gene>
<dbReference type="GO" id="GO:0048038">
    <property type="term" value="F:quinone binding"/>
    <property type="evidence" value="ECO:0007669"/>
    <property type="project" value="TreeGrafter"/>
</dbReference>
<dbReference type="GO" id="GO:0006633">
    <property type="term" value="P:fatty acid biosynthetic process"/>
    <property type="evidence" value="ECO:0007669"/>
    <property type="project" value="TreeGrafter"/>
</dbReference>
<dbReference type="Gene3D" id="3.40.50.720">
    <property type="entry name" value="NAD(P)-binding Rossmann-like Domain"/>
    <property type="match status" value="1"/>
</dbReference>
<organism evidence="4 5">
    <name type="scientific">Pseudocercospora musae</name>
    <dbReference type="NCBI Taxonomy" id="113226"/>
    <lineage>
        <taxon>Eukaryota</taxon>
        <taxon>Fungi</taxon>
        <taxon>Dikarya</taxon>
        <taxon>Ascomycota</taxon>
        <taxon>Pezizomycotina</taxon>
        <taxon>Dothideomycetes</taxon>
        <taxon>Dothideomycetidae</taxon>
        <taxon>Mycosphaerellales</taxon>
        <taxon>Mycosphaerellaceae</taxon>
        <taxon>Pseudocercospora</taxon>
    </lineage>
</organism>
<protein>
    <submittedName>
        <fullName evidence="4">Uncharacterized protein</fullName>
    </submittedName>
</protein>
<dbReference type="Pfam" id="PF13561">
    <property type="entry name" value="adh_short_C2"/>
    <property type="match status" value="1"/>
</dbReference>
<dbReference type="PANTHER" id="PTHR42760:SF133">
    <property type="entry name" value="3-OXOACYL-[ACYL-CARRIER-PROTEIN] REDUCTASE"/>
    <property type="match status" value="1"/>
</dbReference>
<evidence type="ECO:0000313" key="4">
    <source>
        <dbReference type="EMBL" id="KXT18272.1"/>
    </source>
</evidence>
<accession>A0A139IUI5</accession>
<keyword evidence="3" id="KW-0560">Oxidoreductase</keyword>
<evidence type="ECO:0000313" key="5">
    <source>
        <dbReference type="Proteomes" id="UP000073492"/>
    </source>
</evidence>
<dbReference type="InterPro" id="IPR002347">
    <property type="entry name" value="SDR_fam"/>
</dbReference>
<dbReference type="InterPro" id="IPR020904">
    <property type="entry name" value="Sc_DH/Rdtase_CS"/>
</dbReference>
<evidence type="ECO:0000256" key="3">
    <source>
        <dbReference type="ARBA" id="ARBA00023002"/>
    </source>
</evidence>
<comment type="caution">
    <text evidence="4">The sequence shown here is derived from an EMBL/GenBank/DDBJ whole genome shotgun (WGS) entry which is preliminary data.</text>
</comment>
<dbReference type="AlphaFoldDB" id="A0A139IUI5"/>
<comment type="similarity">
    <text evidence="1">Belongs to the short-chain dehydrogenases/reductases (SDR) family.</text>
</comment>
<dbReference type="SUPFAM" id="SSF51735">
    <property type="entry name" value="NAD(P)-binding Rossmann-fold domains"/>
    <property type="match status" value="1"/>
</dbReference>
<dbReference type="PRINTS" id="PR00081">
    <property type="entry name" value="GDHRDH"/>
</dbReference>
<evidence type="ECO:0000256" key="2">
    <source>
        <dbReference type="ARBA" id="ARBA00022857"/>
    </source>
</evidence>
<dbReference type="InterPro" id="IPR036291">
    <property type="entry name" value="NAD(P)-bd_dom_sf"/>
</dbReference>
<dbReference type="PROSITE" id="PS00061">
    <property type="entry name" value="ADH_SHORT"/>
    <property type="match status" value="1"/>
</dbReference>
<dbReference type="EMBL" id="LFZO01000009">
    <property type="protein sequence ID" value="KXT18272.1"/>
    <property type="molecule type" value="Genomic_DNA"/>
</dbReference>
<proteinExistence type="inferred from homology"/>
<sequence>MNATTDTGSLTGKIAIVTGASRGIGKACALELAKRGVKGITITYQSNLEAANATASELQALGSEVLVLKAPETVDNAYADNLVQQTLQAFNVETINILVNNAALIGMREMGSITPKDFHDFYDWNVLATYLLTQSILPVIAKGGSIINISSTAARVVGGSDALSGALVLYSTSKAALEHLTRCLAASYAKEKRITMNVVAPGGTSTDGMQKMPEQLKRKIEESATAETRMGTPEEVADVVAFLAGDGGARWINGDTVHVNGGAAMF</sequence>
<dbReference type="PANTHER" id="PTHR42760">
    <property type="entry name" value="SHORT-CHAIN DEHYDROGENASES/REDUCTASES FAMILY MEMBER"/>
    <property type="match status" value="1"/>
</dbReference>
<dbReference type="STRING" id="113226.A0A139IUI5"/>
<keyword evidence="5" id="KW-1185">Reference proteome</keyword>